<dbReference type="EnsemblPlants" id="KQK01700">
    <property type="protein sequence ID" value="KQK01700"/>
    <property type="gene ID" value="BRADI_3g57653v3"/>
</dbReference>
<evidence type="ECO:0000313" key="3">
    <source>
        <dbReference type="Proteomes" id="UP000008810"/>
    </source>
</evidence>
<organism evidence="1">
    <name type="scientific">Brachypodium distachyon</name>
    <name type="common">Purple false brome</name>
    <name type="synonym">Trachynia distachya</name>
    <dbReference type="NCBI Taxonomy" id="15368"/>
    <lineage>
        <taxon>Eukaryota</taxon>
        <taxon>Viridiplantae</taxon>
        <taxon>Streptophyta</taxon>
        <taxon>Embryophyta</taxon>
        <taxon>Tracheophyta</taxon>
        <taxon>Spermatophyta</taxon>
        <taxon>Magnoliopsida</taxon>
        <taxon>Liliopsida</taxon>
        <taxon>Poales</taxon>
        <taxon>Poaceae</taxon>
        <taxon>BOP clade</taxon>
        <taxon>Pooideae</taxon>
        <taxon>Stipodae</taxon>
        <taxon>Brachypodieae</taxon>
        <taxon>Brachypodium</taxon>
    </lineage>
</organism>
<proteinExistence type="predicted"/>
<name>A0A0Q3INB5_BRADI</name>
<gene>
    <name evidence="1" type="ORF">BRADI_3g57653v3</name>
</gene>
<reference evidence="2" key="3">
    <citation type="submission" date="2018-08" db="UniProtKB">
        <authorList>
            <consortium name="EnsemblPlants"/>
        </authorList>
    </citation>
    <scope>IDENTIFICATION</scope>
    <source>
        <strain evidence="2">cv. Bd21</strain>
    </source>
</reference>
<dbReference type="Gramene" id="KQK01700">
    <property type="protein sequence ID" value="KQK01700"/>
    <property type="gene ID" value="BRADI_3g57653v3"/>
</dbReference>
<sequence length="78" mass="8654">MGTGGDSIDAQPELFQMETQPSRHEQLKGHVAFLSAGGNHVDNSEIDSGRMSKTLRFAPLAVRKILRWSFNDIIHACM</sequence>
<dbReference type="AlphaFoldDB" id="A0A0Q3INB5"/>
<evidence type="ECO:0000313" key="1">
    <source>
        <dbReference type="EMBL" id="KQK01700.1"/>
    </source>
</evidence>
<reference evidence="1 2" key="1">
    <citation type="journal article" date="2010" name="Nature">
        <title>Genome sequencing and analysis of the model grass Brachypodium distachyon.</title>
        <authorList>
            <consortium name="International Brachypodium Initiative"/>
        </authorList>
    </citation>
    <scope>NUCLEOTIDE SEQUENCE [LARGE SCALE GENOMIC DNA]</scope>
    <source>
        <strain evidence="1 2">Bd21</strain>
    </source>
</reference>
<dbReference type="InParanoid" id="A0A0Q3INB5"/>
<dbReference type="OrthoDB" id="119302at2759"/>
<keyword evidence="3" id="KW-1185">Reference proteome</keyword>
<reference evidence="1" key="2">
    <citation type="submission" date="2017-06" db="EMBL/GenBank/DDBJ databases">
        <title>WGS assembly of Brachypodium distachyon.</title>
        <authorList>
            <consortium name="The International Brachypodium Initiative"/>
            <person name="Lucas S."/>
            <person name="Harmon-Smith M."/>
            <person name="Lail K."/>
            <person name="Tice H."/>
            <person name="Grimwood J."/>
            <person name="Bruce D."/>
            <person name="Barry K."/>
            <person name="Shu S."/>
            <person name="Lindquist E."/>
            <person name="Wang M."/>
            <person name="Pitluck S."/>
            <person name="Vogel J.P."/>
            <person name="Garvin D.F."/>
            <person name="Mockler T.C."/>
            <person name="Schmutz J."/>
            <person name="Rokhsar D."/>
            <person name="Bevan M.W."/>
        </authorList>
    </citation>
    <scope>NUCLEOTIDE SEQUENCE</scope>
    <source>
        <strain evidence="1">Bd21</strain>
    </source>
</reference>
<accession>A0A0Q3INB5</accession>
<protein>
    <submittedName>
        <fullName evidence="1 2">Uncharacterized protein</fullName>
    </submittedName>
</protein>
<evidence type="ECO:0000313" key="2">
    <source>
        <dbReference type="EnsemblPlants" id="KQK01700"/>
    </source>
</evidence>
<dbReference type="EMBL" id="CM000882">
    <property type="protein sequence ID" value="KQK01700.1"/>
    <property type="molecule type" value="Genomic_DNA"/>
</dbReference>
<dbReference type="Proteomes" id="UP000008810">
    <property type="component" value="Chromosome 3"/>
</dbReference>